<dbReference type="Proteomes" id="UP000284841">
    <property type="component" value="Unassembled WGS sequence"/>
</dbReference>
<gene>
    <name evidence="4" type="ORF">DW099_01380</name>
</gene>
<keyword evidence="5" id="KW-1185">Reference proteome</keyword>
<organism evidence="4 5">
    <name type="scientific">Emergencia timonensis</name>
    <dbReference type="NCBI Taxonomy" id="1776384"/>
    <lineage>
        <taxon>Bacteria</taxon>
        <taxon>Bacillati</taxon>
        <taxon>Bacillota</taxon>
        <taxon>Clostridia</taxon>
        <taxon>Peptostreptococcales</taxon>
        <taxon>Anaerovoracaceae</taxon>
        <taxon>Emergencia</taxon>
    </lineage>
</organism>
<sequence length="322" mass="34880">MSFQFSKETRGYRLLTDQGIVTIHNATMDLMGQYGVRIFGTEAKKIYEEAGCDVDWESNMVKFRRELVEWAIEVTPGTFTMCGRHPKDDFVLGDGTVSFTSFGTGLQMFDLETGEVRDTDTEDLENFARFCDAIPEINAFTTAVAAQDAPGPLKDFYEAEAIFKNTTKHAILDAENGHNAKAIIDMGIAIAGSLQKLQERPFFTLCMCPNSPLEIHDGASQVIIETAKASLPISILSMGLAGGTTPATLTGTFVVTNAEILAGIVLTQLIHEGNPVIYGSSTTVMDMRKATSPVGAPEHGMFGAMVAQMGKYYDIVTKVGGT</sequence>
<dbReference type="OrthoDB" id="5418352at2"/>
<evidence type="ECO:0000313" key="4">
    <source>
        <dbReference type="EMBL" id="RHJ89253.1"/>
    </source>
</evidence>
<dbReference type="EMBL" id="QRMS01000001">
    <property type="protein sequence ID" value="RHJ89253.1"/>
    <property type="molecule type" value="Genomic_DNA"/>
</dbReference>
<name>A0A415E656_9FIRM</name>
<accession>A0A415E656</accession>
<dbReference type="InterPro" id="IPR010426">
    <property type="entry name" value="MTTB_MeTrfase"/>
</dbReference>
<dbReference type="InterPro" id="IPR038601">
    <property type="entry name" value="MttB-like_sf"/>
</dbReference>
<comment type="similarity">
    <text evidence="1">Belongs to the trimethylamine methyltransferase family.</text>
</comment>
<comment type="caution">
    <text evidence="4">The sequence shown here is derived from an EMBL/GenBank/DDBJ whole genome shotgun (WGS) entry which is preliminary data.</text>
</comment>
<dbReference type="GO" id="GO:0008168">
    <property type="term" value="F:methyltransferase activity"/>
    <property type="evidence" value="ECO:0007669"/>
    <property type="project" value="UniProtKB-KW"/>
</dbReference>
<reference evidence="4 5" key="1">
    <citation type="submission" date="2018-08" db="EMBL/GenBank/DDBJ databases">
        <title>A genome reference for cultivated species of the human gut microbiota.</title>
        <authorList>
            <person name="Zou Y."/>
            <person name="Xue W."/>
            <person name="Luo G."/>
        </authorList>
    </citation>
    <scope>NUCLEOTIDE SEQUENCE [LARGE SCALE GENOMIC DNA]</scope>
    <source>
        <strain evidence="4 5">AM07-24</strain>
    </source>
</reference>
<dbReference type="GO" id="GO:0015948">
    <property type="term" value="P:methanogenesis"/>
    <property type="evidence" value="ECO:0007669"/>
    <property type="project" value="InterPro"/>
</dbReference>
<dbReference type="Pfam" id="PF06253">
    <property type="entry name" value="MTTB"/>
    <property type="match status" value="1"/>
</dbReference>
<keyword evidence="3" id="KW-0808">Transferase</keyword>
<evidence type="ECO:0000256" key="3">
    <source>
        <dbReference type="ARBA" id="ARBA00022679"/>
    </source>
</evidence>
<protein>
    <recommendedName>
        <fullName evidence="6">Trimethylamine methyltransferase</fullName>
    </recommendedName>
</protein>
<dbReference type="AlphaFoldDB" id="A0A415E656"/>
<evidence type="ECO:0000256" key="1">
    <source>
        <dbReference type="ARBA" id="ARBA00007137"/>
    </source>
</evidence>
<proteinExistence type="inferred from homology"/>
<evidence type="ECO:0008006" key="6">
    <source>
        <dbReference type="Google" id="ProtNLM"/>
    </source>
</evidence>
<dbReference type="GO" id="GO:0032259">
    <property type="term" value="P:methylation"/>
    <property type="evidence" value="ECO:0007669"/>
    <property type="project" value="UniProtKB-KW"/>
</dbReference>
<keyword evidence="2" id="KW-0489">Methyltransferase</keyword>
<evidence type="ECO:0000313" key="5">
    <source>
        <dbReference type="Proteomes" id="UP000284841"/>
    </source>
</evidence>
<evidence type="ECO:0000256" key="2">
    <source>
        <dbReference type="ARBA" id="ARBA00022603"/>
    </source>
</evidence>
<dbReference type="STRING" id="1776384.GCA_900086585_02554"/>
<dbReference type="Gene3D" id="3.20.20.480">
    <property type="entry name" value="Trimethylamine methyltransferase-like"/>
    <property type="match status" value="1"/>
</dbReference>